<evidence type="ECO:0000313" key="3">
    <source>
        <dbReference type="Proteomes" id="UP000276133"/>
    </source>
</evidence>
<name>A0A3M7SD02_BRAPC</name>
<dbReference type="Proteomes" id="UP000276133">
    <property type="component" value="Unassembled WGS sequence"/>
</dbReference>
<feature type="transmembrane region" description="Helical" evidence="1">
    <location>
        <begin position="118"/>
        <end position="140"/>
    </location>
</feature>
<evidence type="ECO:0000256" key="1">
    <source>
        <dbReference type="SAM" id="Phobius"/>
    </source>
</evidence>
<sequence>MWGTSTSLKSVIAFKVSRCLKVSSSLKRFDVGSKSFKFIMCTLSLKIMSGAFKFKLPDHVMSEEILNSGLVRMGIWDKEMSNWGTMLNLGVGLEIRVMFSFFFILCHIWLFILDKSLISWLLLLDWLAVFLCDFVIVVEVSDRGKGAQSGQVIVNAFADSQSLLFLANVLVQLI</sequence>
<feature type="transmembrane region" description="Helical" evidence="1">
    <location>
        <begin position="87"/>
        <end position="112"/>
    </location>
</feature>
<dbReference type="AlphaFoldDB" id="A0A3M7SD02"/>
<keyword evidence="1" id="KW-0812">Transmembrane</keyword>
<gene>
    <name evidence="2" type="ORF">BpHYR1_050327</name>
</gene>
<protein>
    <submittedName>
        <fullName evidence="2">Uncharacterized protein</fullName>
    </submittedName>
</protein>
<keyword evidence="1" id="KW-1133">Transmembrane helix</keyword>
<evidence type="ECO:0000313" key="2">
    <source>
        <dbReference type="EMBL" id="RNA33537.1"/>
    </source>
</evidence>
<proteinExistence type="predicted"/>
<dbReference type="EMBL" id="REGN01001623">
    <property type="protein sequence ID" value="RNA33537.1"/>
    <property type="molecule type" value="Genomic_DNA"/>
</dbReference>
<reference evidence="2 3" key="1">
    <citation type="journal article" date="2018" name="Sci. Rep.">
        <title>Genomic signatures of local adaptation to the degree of environmental predictability in rotifers.</title>
        <authorList>
            <person name="Franch-Gras L."/>
            <person name="Hahn C."/>
            <person name="Garcia-Roger E.M."/>
            <person name="Carmona M.J."/>
            <person name="Serra M."/>
            <person name="Gomez A."/>
        </authorList>
    </citation>
    <scope>NUCLEOTIDE SEQUENCE [LARGE SCALE GENOMIC DNA]</scope>
    <source>
        <strain evidence="2">HYR1</strain>
    </source>
</reference>
<comment type="caution">
    <text evidence="2">The sequence shown here is derived from an EMBL/GenBank/DDBJ whole genome shotgun (WGS) entry which is preliminary data.</text>
</comment>
<keyword evidence="1" id="KW-0472">Membrane</keyword>
<accession>A0A3M7SD02</accession>
<organism evidence="2 3">
    <name type="scientific">Brachionus plicatilis</name>
    <name type="common">Marine rotifer</name>
    <name type="synonym">Brachionus muelleri</name>
    <dbReference type="NCBI Taxonomy" id="10195"/>
    <lineage>
        <taxon>Eukaryota</taxon>
        <taxon>Metazoa</taxon>
        <taxon>Spiralia</taxon>
        <taxon>Gnathifera</taxon>
        <taxon>Rotifera</taxon>
        <taxon>Eurotatoria</taxon>
        <taxon>Monogononta</taxon>
        <taxon>Pseudotrocha</taxon>
        <taxon>Ploima</taxon>
        <taxon>Brachionidae</taxon>
        <taxon>Brachionus</taxon>
    </lineage>
</organism>
<keyword evidence="3" id="KW-1185">Reference proteome</keyword>